<keyword evidence="2" id="KW-1185">Reference proteome</keyword>
<feature type="non-terminal residue" evidence="1">
    <location>
        <position position="71"/>
    </location>
</feature>
<evidence type="ECO:0000313" key="2">
    <source>
        <dbReference type="Proteomes" id="UP000814128"/>
    </source>
</evidence>
<evidence type="ECO:0000313" key="1">
    <source>
        <dbReference type="EMBL" id="KAI0035118.1"/>
    </source>
</evidence>
<proteinExistence type="predicted"/>
<protein>
    <submittedName>
        <fullName evidence="1">Uncharacterized protein</fullName>
    </submittedName>
</protein>
<accession>A0ACB8QTV4</accession>
<dbReference type="Proteomes" id="UP000814128">
    <property type="component" value="Unassembled WGS sequence"/>
</dbReference>
<organism evidence="1 2">
    <name type="scientific">Vararia minispora EC-137</name>
    <dbReference type="NCBI Taxonomy" id="1314806"/>
    <lineage>
        <taxon>Eukaryota</taxon>
        <taxon>Fungi</taxon>
        <taxon>Dikarya</taxon>
        <taxon>Basidiomycota</taxon>
        <taxon>Agaricomycotina</taxon>
        <taxon>Agaricomycetes</taxon>
        <taxon>Russulales</taxon>
        <taxon>Lachnocladiaceae</taxon>
        <taxon>Vararia</taxon>
    </lineage>
</organism>
<name>A0ACB8QTV4_9AGAM</name>
<reference evidence="1" key="2">
    <citation type="journal article" date="2022" name="New Phytol.">
        <title>Evolutionary transition to the ectomycorrhizal habit in the genomes of a hyperdiverse lineage of mushroom-forming fungi.</title>
        <authorList>
            <person name="Looney B."/>
            <person name="Miyauchi S."/>
            <person name="Morin E."/>
            <person name="Drula E."/>
            <person name="Courty P.E."/>
            <person name="Kohler A."/>
            <person name="Kuo A."/>
            <person name="LaButti K."/>
            <person name="Pangilinan J."/>
            <person name="Lipzen A."/>
            <person name="Riley R."/>
            <person name="Andreopoulos W."/>
            <person name="He G."/>
            <person name="Johnson J."/>
            <person name="Nolan M."/>
            <person name="Tritt A."/>
            <person name="Barry K.W."/>
            <person name="Grigoriev I.V."/>
            <person name="Nagy L.G."/>
            <person name="Hibbett D."/>
            <person name="Henrissat B."/>
            <person name="Matheny P.B."/>
            <person name="Labbe J."/>
            <person name="Martin F.M."/>
        </authorList>
    </citation>
    <scope>NUCLEOTIDE SEQUENCE</scope>
    <source>
        <strain evidence="1">EC-137</strain>
    </source>
</reference>
<comment type="caution">
    <text evidence="1">The sequence shown here is derived from an EMBL/GenBank/DDBJ whole genome shotgun (WGS) entry which is preliminary data.</text>
</comment>
<feature type="non-terminal residue" evidence="1">
    <location>
        <position position="1"/>
    </location>
</feature>
<reference evidence="1" key="1">
    <citation type="submission" date="2021-02" db="EMBL/GenBank/DDBJ databases">
        <authorList>
            <consortium name="DOE Joint Genome Institute"/>
            <person name="Ahrendt S."/>
            <person name="Looney B.P."/>
            <person name="Miyauchi S."/>
            <person name="Morin E."/>
            <person name="Drula E."/>
            <person name="Courty P.E."/>
            <person name="Chicoki N."/>
            <person name="Fauchery L."/>
            <person name="Kohler A."/>
            <person name="Kuo A."/>
            <person name="Labutti K."/>
            <person name="Pangilinan J."/>
            <person name="Lipzen A."/>
            <person name="Riley R."/>
            <person name="Andreopoulos W."/>
            <person name="He G."/>
            <person name="Johnson J."/>
            <person name="Barry K.W."/>
            <person name="Grigoriev I.V."/>
            <person name="Nagy L."/>
            <person name="Hibbett D."/>
            <person name="Henrissat B."/>
            <person name="Matheny P.B."/>
            <person name="Labbe J."/>
            <person name="Martin F."/>
        </authorList>
    </citation>
    <scope>NUCLEOTIDE SEQUENCE</scope>
    <source>
        <strain evidence="1">EC-137</strain>
    </source>
</reference>
<sequence>EPEMQSFQLRRRRAAKLTSFFGVDYRDLIGEIIESIEEDVQEAGRRGGLKPDEAQDLLQKLRKLKTKRTGI</sequence>
<dbReference type="EMBL" id="MU273489">
    <property type="protein sequence ID" value="KAI0035118.1"/>
    <property type="molecule type" value="Genomic_DNA"/>
</dbReference>
<gene>
    <name evidence="1" type="ORF">K488DRAFT_23451</name>
</gene>